<dbReference type="Proteomes" id="UP000533598">
    <property type="component" value="Unassembled WGS sequence"/>
</dbReference>
<dbReference type="PROSITE" id="PS00086">
    <property type="entry name" value="CYTOCHROME_P450"/>
    <property type="match status" value="1"/>
</dbReference>
<dbReference type="GO" id="GO:0016705">
    <property type="term" value="F:oxidoreductase activity, acting on paired donors, with incorporation or reduction of molecular oxygen"/>
    <property type="evidence" value="ECO:0007669"/>
    <property type="project" value="InterPro"/>
</dbReference>
<comment type="caution">
    <text evidence="8">The sequence shown here is derived from an EMBL/GenBank/DDBJ whole genome shotgun (WGS) entry which is preliminary data.</text>
</comment>
<evidence type="ECO:0000256" key="5">
    <source>
        <dbReference type="ARBA" id="ARBA00023004"/>
    </source>
</evidence>
<dbReference type="SUPFAM" id="SSF48264">
    <property type="entry name" value="Cytochrome P450"/>
    <property type="match status" value="1"/>
</dbReference>
<proteinExistence type="inferred from homology"/>
<gene>
    <name evidence="8" type="ORF">HNR67_007557</name>
</gene>
<dbReference type="FunFam" id="1.10.630.10:FF:000018">
    <property type="entry name" value="Cytochrome P450 monooxygenase"/>
    <property type="match status" value="1"/>
</dbReference>
<name>A0A7W7CL32_9PSEU</name>
<reference evidence="8 9" key="1">
    <citation type="submission" date="2020-08" db="EMBL/GenBank/DDBJ databases">
        <title>Sequencing the genomes of 1000 actinobacteria strains.</title>
        <authorList>
            <person name="Klenk H.-P."/>
        </authorList>
    </citation>
    <scope>NUCLEOTIDE SEQUENCE [LARGE SCALE GENOMIC DNA]</scope>
    <source>
        <strain evidence="8 9">DSM 44230</strain>
    </source>
</reference>
<dbReference type="PANTHER" id="PTHR46696">
    <property type="entry name" value="P450, PUTATIVE (EUROFUNG)-RELATED"/>
    <property type="match status" value="1"/>
</dbReference>
<dbReference type="GO" id="GO:0004497">
    <property type="term" value="F:monooxygenase activity"/>
    <property type="evidence" value="ECO:0007669"/>
    <property type="project" value="UniProtKB-KW"/>
</dbReference>
<dbReference type="InterPro" id="IPR001128">
    <property type="entry name" value="Cyt_P450"/>
</dbReference>
<keyword evidence="2 7" id="KW-0349">Heme</keyword>
<keyword evidence="5 7" id="KW-0408">Iron</keyword>
<comment type="similarity">
    <text evidence="1 7">Belongs to the cytochrome P450 family.</text>
</comment>
<evidence type="ECO:0000256" key="4">
    <source>
        <dbReference type="ARBA" id="ARBA00023002"/>
    </source>
</evidence>
<evidence type="ECO:0000256" key="7">
    <source>
        <dbReference type="RuleBase" id="RU000461"/>
    </source>
</evidence>
<dbReference type="AlphaFoldDB" id="A0A7W7CL32"/>
<keyword evidence="6 7" id="KW-0503">Monooxygenase</keyword>
<evidence type="ECO:0000256" key="6">
    <source>
        <dbReference type="ARBA" id="ARBA00023033"/>
    </source>
</evidence>
<evidence type="ECO:0000256" key="3">
    <source>
        <dbReference type="ARBA" id="ARBA00022723"/>
    </source>
</evidence>
<dbReference type="PRINTS" id="PR00385">
    <property type="entry name" value="P450"/>
</dbReference>
<protein>
    <submittedName>
        <fullName evidence="8">Cytochrome P450</fullName>
    </submittedName>
</protein>
<dbReference type="Gene3D" id="1.10.630.10">
    <property type="entry name" value="Cytochrome P450"/>
    <property type="match status" value="1"/>
</dbReference>
<dbReference type="InterPro" id="IPR017972">
    <property type="entry name" value="Cyt_P450_CS"/>
</dbReference>
<dbReference type="InterPro" id="IPR002397">
    <property type="entry name" value="Cyt_P450_B"/>
</dbReference>
<evidence type="ECO:0000256" key="1">
    <source>
        <dbReference type="ARBA" id="ARBA00010617"/>
    </source>
</evidence>
<evidence type="ECO:0000313" key="9">
    <source>
        <dbReference type="Proteomes" id="UP000533598"/>
    </source>
</evidence>
<dbReference type="EMBL" id="JACHMH010000001">
    <property type="protein sequence ID" value="MBB4681439.1"/>
    <property type="molecule type" value="Genomic_DNA"/>
</dbReference>
<accession>A0A7W7CL32</accession>
<dbReference type="PANTHER" id="PTHR46696:SF1">
    <property type="entry name" value="CYTOCHROME P450 YJIB-RELATED"/>
    <property type="match status" value="1"/>
</dbReference>
<keyword evidence="9" id="KW-1185">Reference proteome</keyword>
<dbReference type="InterPro" id="IPR036396">
    <property type="entry name" value="Cyt_P450_sf"/>
</dbReference>
<evidence type="ECO:0000313" key="8">
    <source>
        <dbReference type="EMBL" id="MBB4681439.1"/>
    </source>
</evidence>
<dbReference type="Pfam" id="PF00067">
    <property type="entry name" value="p450"/>
    <property type="match status" value="1"/>
</dbReference>
<evidence type="ECO:0000256" key="2">
    <source>
        <dbReference type="ARBA" id="ARBA00022617"/>
    </source>
</evidence>
<sequence>MLTDPRFSRAATAGRDIPRVSAEAHAVGLVALDPPQHTRHRALIAKAFTPRRAERLRPWIAGLVAELAAELIAIGPPADLVTSFANPLTHRAMAELIGVPRHDHARFRHWADVGLSTTTHTPEYQAELLGQMWDYLTDLIRKPARAPGTDLISLLAGTQDHAEADLVILVMTVLVAGYEATAAQIGNIWVALLDQPELTARLRSAEMAVPAMVEELLRWIPLEAGPAPPRYALEAVELGGVVVAAGEPVLVDITSADRDERVFSSADRVCPGRTVNPHLAFGHGPHRCIGAPLARVILQESVAGLLRALPGLCRAGPVAWRSGALVRGLTALPVSW</sequence>
<dbReference type="GO" id="GO:0020037">
    <property type="term" value="F:heme binding"/>
    <property type="evidence" value="ECO:0007669"/>
    <property type="project" value="InterPro"/>
</dbReference>
<dbReference type="RefSeq" id="WP_185008011.1">
    <property type="nucleotide sequence ID" value="NZ_BAAAUI010000008.1"/>
</dbReference>
<keyword evidence="3 7" id="KW-0479">Metal-binding</keyword>
<organism evidence="8 9">
    <name type="scientific">Crossiella cryophila</name>
    <dbReference type="NCBI Taxonomy" id="43355"/>
    <lineage>
        <taxon>Bacteria</taxon>
        <taxon>Bacillati</taxon>
        <taxon>Actinomycetota</taxon>
        <taxon>Actinomycetes</taxon>
        <taxon>Pseudonocardiales</taxon>
        <taxon>Pseudonocardiaceae</taxon>
        <taxon>Crossiella</taxon>
    </lineage>
</organism>
<dbReference type="PRINTS" id="PR00359">
    <property type="entry name" value="BP450"/>
</dbReference>
<dbReference type="GO" id="GO:0005506">
    <property type="term" value="F:iron ion binding"/>
    <property type="evidence" value="ECO:0007669"/>
    <property type="project" value="InterPro"/>
</dbReference>
<keyword evidence="4 7" id="KW-0560">Oxidoreductase</keyword>